<dbReference type="Proteomes" id="UP001447188">
    <property type="component" value="Unassembled WGS sequence"/>
</dbReference>
<proteinExistence type="predicted"/>
<sequence>MSILDLSYELLFIIADYLTSPPDIHALLLTHRGLAHALSPALDKLARDPAYSTAALFCYVAHGNATLVHSHLELLRRSWQLPVTPSFVTAAITAGANYSAGGDYLHTPPLELRHQRALHWATTNNKPHLLTFLLSRGATISYRDPTTGGNALDCAITLGNPRLVSLLLRGGADATAWEQKCGSLLHCTILTRRRGGSNPIREPEFLSILSQLCDAGADIQARDELGHTALHLAVLCWRGAVRLLLRHGADVNARDEAGNTPLHLAALRGACVDELLAEGADPAVKNHKRLVPACLASRAGALGLGIHKCGKACGVGKNGRKSKGKGKGGPYEFRLLTFR</sequence>
<dbReference type="InterPro" id="IPR050745">
    <property type="entry name" value="Multifunctional_regulatory"/>
</dbReference>
<dbReference type="SUPFAM" id="SSF48403">
    <property type="entry name" value="Ankyrin repeat"/>
    <property type="match status" value="1"/>
</dbReference>
<dbReference type="InterPro" id="IPR002110">
    <property type="entry name" value="Ankyrin_rpt"/>
</dbReference>
<dbReference type="Pfam" id="PF12796">
    <property type="entry name" value="Ank_2"/>
    <property type="match status" value="1"/>
</dbReference>
<protein>
    <submittedName>
        <fullName evidence="4">Ankyrin repeat and SOCS box protein 6</fullName>
    </submittedName>
</protein>
<dbReference type="InterPro" id="IPR036770">
    <property type="entry name" value="Ankyrin_rpt-contain_sf"/>
</dbReference>
<dbReference type="Gene3D" id="1.25.40.20">
    <property type="entry name" value="Ankyrin repeat-containing domain"/>
    <property type="match status" value="2"/>
</dbReference>
<comment type="caution">
    <text evidence="4">The sequence shown here is derived from an EMBL/GenBank/DDBJ whole genome shotgun (WGS) entry which is preliminary data.</text>
</comment>
<dbReference type="PANTHER" id="PTHR24189:SF50">
    <property type="entry name" value="ANKYRIN REPEAT AND SOCS BOX PROTEIN 2"/>
    <property type="match status" value="1"/>
</dbReference>
<evidence type="ECO:0000313" key="5">
    <source>
        <dbReference type="Proteomes" id="UP001447188"/>
    </source>
</evidence>
<organism evidence="4 5">
    <name type="scientific">Discina gigas</name>
    <dbReference type="NCBI Taxonomy" id="1032678"/>
    <lineage>
        <taxon>Eukaryota</taxon>
        <taxon>Fungi</taxon>
        <taxon>Dikarya</taxon>
        <taxon>Ascomycota</taxon>
        <taxon>Pezizomycotina</taxon>
        <taxon>Pezizomycetes</taxon>
        <taxon>Pezizales</taxon>
        <taxon>Discinaceae</taxon>
        <taxon>Discina</taxon>
    </lineage>
</organism>
<keyword evidence="5" id="KW-1185">Reference proteome</keyword>
<keyword evidence="1" id="KW-0677">Repeat</keyword>
<dbReference type="SMART" id="SM00248">
    <property type="entry name" value="ANK"/>
    <property type="match status" value="4"/>
</dbReference>
<accession>A0ABR3GK88</accession>
<feature type="repeat" description="ANK" evidence="3">
    <location>
        <begin position="113"/>
        <end position="145"/>
    </location>
</feature>
<evidence type="ECO:0000256" key="3">
    <source>
        <dbReference type="PROSITE-ProRule" id="PRU00023"/>
    </source>
</evidence>
<feature type="repeat" description="ANK" evidence="3">
    <location>
        <begin position="147"/>
        <end position="179"/>
    </location>
</feature>
<dbReference type="PANTHER" id="PTHR24189">
    <property type="entry name" value="MYOTROPHIN"/>
    <property type="match status" value="1"/>
</dbReference>
<evidence type="ECO:0000256" key="2">
    <source>
        <dbReference type="ARBA" id="ARBA00023043"/>
    </source>
</evidence>
<feature type="repeat" description="ANK" evidence="3">
    <location>
        <begin position="257"/>
        <end position="287"/>
    </location>
</feature>
<gene>
    <name evidence="4" type="primary">ASB6</name>
    <name evidence="4" type="ORF">Q9L58_004705</name>
</gene>
<dbReference type="EMBL" id="JBBBZM010000052">
    <property type="protein sequence ID" value="KAL0636358.1"/>
    <property type="molecule type" value="Genomic_DNA"/>
</dbReference>
<feature type="repeat" description="ANK" evidence="3">
    <location>
        <begin position="225"/>
        <end position="256"/>
    </location>
</feature>
<evidence type="ECO:0000256" key="1">
    <source>
        <dbReference type="ARBA" id="ARBA00022737"/>
    </source>
</evidence>
<evidence type="ECO:0000313" key="4">
    <source>
        <dbReference type="EMBL" id="KAL0636358.1"/>
    </source>
</evidence>
<keyword evidence="2 3" id="KW-0040">ANK repeat</keyword>
<reference evidence="4 5" key="1">
    <citation type="submission" date="2024-02" db="EMBL/GenBank/DDBJ databases">
        <title>Discinaceae phylogenomics.</title>
        <authorList>
            <person name="Dirks A.C."/>
            <person name="James T.Y."/>
        </authorList>
    </citation>
    <scope>NUCLEOTIDE SEQUENCE [LARGE SCALE GENOMIC DNA]</scope>
    <source>
        <strain evidence="4 5">ACD0624</strain>
    </source>
</reference>
<name>A0ABR3GK88_9PEZI</name>
<dbReference type="PROSITE" id="PS50088">
    <property type="entry name" value="ANK_REPEAT"/>
    <property type="match status" value="4"/>
</dbReference>